<keyword evidence="7" id="KW-0436">Ligase</keyword>
<evidence type="ECO:0000256" key="2">
    <source>
        <dbReference type="ARBA" id="ARBA00022692"/>
    </source>
</evidence>
<dbReference type="GO" id="GO:0016874">
    <property type="term" value="F:ligase activity"/>
    <property type="evidence" value="ECO:0007669"/>
    <property type="project" value="UniProtKB-KW"/>
</dbReference>
<feature type="transmembrane region" description="Helical" evidence="5">
    <location>
        <begin position="397"/>
        <end position="420"/>
    </location>
</feature>
<dbReference type="Proteomes" id="UP000285324">
    <property type="component" value="Unassembled WGS sequence"/>
</dbReference>
<evidence type="ECO:0000256" key="5">
    <source>
        <dbReference type="SAM" id="Phobius"/>
    </source>
</evidence>
<evidence type="ECO:0000256" key="3">
    <source>
        <dbReference type="ARBA" id="ARBA00022989"/>
    </source>
</evidence>
<feature type="transmembrane region" description="Helical" evidence="5">
    <location>
        <begin position="179"/>
        <end position="198"/>
    </location>
</feature>
<dbReference type="AlphaFoldDB" id="A0A424W989"/>
<dbReference type="InterPro" id="IPR051533">
    <property type="entry name" value="WaaL-like"/>
</dbReference>
<gene>
    <name evidence="7" type="ORF">DY367_21315</name>
</gene>
<dbReference type="OrthoDB" id="8576060at2"/>
<dbReference type="Pfam" id="PF04932">
    <property type="entry name" value="Wzy_C"/>
    <property type="match status" value="1"/>
</dbReference>
<sequence length="484" mass="52766">MRVRQRRALSQYHHPLTATGSAPRVLCLSAQMCAQRWDAMLMFRALDRNAAPPARYAPVNFLFYLFRRMTLALVLLTALLPIVNLTTGGGSGLFYALLLACMLRCFTREGGIQATINSLGDNKAVIAAMSLPLIAIVVSQLAHGTVHAPSLERGARFSIAFPIMLGAFLSVDRQALRQAIWGFLVAGWAATATILWLSLPNFNRPDTPEYNAVGYGNLLLLTLVLVAYSVRWSLTRHARAEKTFKTITAIVLFGAFVLTQTRTGWMAVPFFFAIGLLLFGNFRHPLKLVGVIAVGLALLVALGASSQALRERVSQGFHEVQECQSANTIADTSVCIRFQLWRASVQMVEASPWTGLGSTDKFQNELQARVATGVVSPFVASDFGEPHNDMLHMLTSFGLLGGIALLMVYGVPAIVFLRGFGARHPQALRTAAAMGLALTVGFAIFGLTELMFRGMRTISLYVALVAWLIALNTPDEKASHLARQ</sequence>
<feature type="transmembrane region" description="Helical" evidence="5">
    <location>
        <begin position="289"/>
        <end position="309"/>
    </location>
</feature>
<evidence type="ECO:0000259" key="6">
    <source>
        <dbReference type="Pfam" id="PF04932"/>
    </source>
</evidence>
<comment type="caution">
    <text evidence="7">The sequence shown here is derived from an EMBL/GenBank/DDBJ whole genome shotgun (WGS) entry which is preliminary data.</text>
</comment>
<feature type="transmembrane region" description="Helical" evidence="5">
    <location>
        <begin position="210"/>
        <end position="230"/>
    </location>
</feature>
<feature type="transmembrane region" description="Helical" evidence="5">
    <location>
        <begin position="432"/>
        <end position="452"/>
    </location>
</feature>
<dbReference type="PANTHER" id="PTHR37422">
    <property type="entry name" value="TEICHURONIC ACID BIOSYNTHESIS PROTEIN TUAE"/>
    <property type="match status" value="1"/>
</dbReference>
<dbReference type="EMBL" id="QVXO01000036">
    <property type="protein sequence ID" value="RPJ89761.1"/>
    <property type="molecule type" value="Genomic_DNA"/>
</dbReference>
<feature type="transmembrane region" description="Helical" evidence="5">
    <location>
        <begin position="242"/>
        <end position="259"/>
    </location>
</feature>
<protein>
    <submittedName>
        <fullName evidence="7">O-antigen ligase domain-containing protein</fullName>
    </submittedName>
</protein>
<dbReference type="PANTHER" id="PTHR37422:SF23">
    <property type="entry name" value="TEICHURONIC ACID BIOSYNTHESIS PROTEIN TUAE"/>
    <property type="match status" value="1"/>
</dbReference>
<accession>A0A424W989</accession>
<evidence type="ECO:0000313" key="8">
    <source>
        <dbReference type="Proteomes" id="UP000285324"/>
    </source>
</evidence>
<reference evidence="7 8" key="1">
    <citation type="submission" date="2018-08" db="EMBL/GenBank/DDBJ databases">
        <title>Achromobacter xylosoxidans Genome sequencing and assembly.</title>
        <authorList>
            <person name="Wang R."/>
            <person name="Rensing C."/>
            <person name="Li Y."/>
        </authorList>
    </citation>
    <scope>NUCLEOTIDE SEQUENCE [LARGE SCALE GENOMIC DNA]</scope>
    <source>
        <strain evidence="7 8">GD003A</strain>
    </source>
</reference>
<dbReference type="InterPro" id="IPR007016">
    <property type="entry name" value="O-antigen_ligase-rel_domated"/>
</dbReference>
<dbReference type="GO" id="GO:0016020">
    <property type="term" value="C:membrane"/>
    <property type="evidence" value="ECO:0007669"/>
    <property type="project" value="UniProtKB-SubCell"/>
</dbReference>
<name>A0A424W989_ALCXX</name>
<keyword evidence="3 5" id="KW-1133">Transmembrane helix</keyword>
<keyword evidence="4 5" id="KW-0472">Membrane</keyword>
<feature type="transmembrane region" description="Helical" evidence="5">
    <location>
        <begin position="124"/>
        <end position="142"/>
    </location>
</feature>
<evidence type="ECO:0000256" key="4">
    <source>
        <dbReference type="ARBA" id="ARBA00023136"/>
    </source>
</evidence>
<evidence type="ECO:0000256" key="1">
    <source>
        <dbReference type="ARBA" id="ARBA00004141"/>
    </source>
</evidence>
<evidence type="ECO:0000313" key="7">
    <source>
        <dbReference type="EMBL" id="RPJ89761.1"/>
    </source>
</evidence>
<feature type="domain" description="O-antigen ligase-related" evidence="6">
    <location>
        <begin position="248"/>
        <end position="405"/>
    </location>
</feature>
<proteinExistence type="predicted"/>
<comment type="subcellular location">
    <subcellularLocation>
        <location evidence="1">Membrane</location>
        <topology evidence="1">Multi-pass membrane protein</topology>
    </subcellularLocation>
</comment>
<organism evidence="7 8">
    <name type="scientific">Alcaligenes xylosoxydans xylosoxydans</name>
    <name type="common">Achromobacter xylosoxidans</name>
    <dbReference type="NCBI Taxonomy" id="85698"/>
    <lineage>
        <taxon>Bacteria</taxon>
        <taxon>Pseudomonadati</taxon>
        <taxon>Pseudomonadota</taxon>
        <taxon>Betaproteobacteria</taxon>
        <taxon>Burkholderiales</taxon>
        <taxon>Alcaligenaceae</taxon>
        <taxon>Achromobacter</taxon>
    </lineage>
</organism>
<keyword evidence="2 5" id="KW-0812">Transmembrane</keyword>